<protein>
    <submittedName>
        <fullName evidence="2">Uncharacterized protein</fullName>
    </submittedName>
</protein>
<dbReference type="Proteomes" id="UP001204562">
    <property type="component" value="Unassembled WGS sequence"/>
</dbReference>
<keyword evidence="3" id="KW-1185">Reference proteome</keyword>
<reference evidence="2" key="2">
    <citation type="submission" date="2022-06" db="EMBL/GenBank/DDBJ databases">
        <title>Isolation of gut microbiota from human fecal samples.</title>
        <authorList>
            <person name="Pamer E.G."/>
            <person name="Barat B."/>
            <person name="Waligurski E."/>
            <person name="Medina S."/>
            <person name="Paddock L."/>
            <person name="Mostad J."/>
        </authorList>
    </citation>
    <scope>NUCLEOTIDE SEQUENCE</scope>
    <source>
        <strain evidence="2">DFI.9.91</strain>
    </source>
</reference>
<evidence type="ECO:0000313" key="2">
    <source>
        <dbReference type="EMBL" id="MCQ4771847.1"/>
    </source>
</evidence>
<evidence type="ECO:0000313" key="1">
    <source>
        <dbReference type="EMBL" id="MCG4525535.1"/>
    </source>
</evidence>
<comment type="caution">
    <text evidence="2">The sequence shown here is derived from an EMBL/GenBank/DDBJ whole genome shotgun (WGS) entry which is preliminary data.</text>
</comment>
<reference evidence="1 3" key="1">
    <citation type="submission" date="2022-01" db="EMBL/GenBank/DDBJ databases">
        <title>Collection of gut derived symbiotic bacterial strains cultured from healthy donors.</title>
        <authorList>
            <person name="Lin H."/>
            <person name="Kohout C."/>
            <person name="Waligurski E."/>
            <person name="Pamer E.G."/>
        </authorList>
    </citation>
    <scope>NUCLEOTIDE SEQUENCE [LARGE SCALE GENOMIC DNA]</scope>
    <source>
        <strain evidence="1 3">DFI.3.7</strain>
    </source>
</reference>
<gene>
    <name evidence="1" type="ORF">L0P79_00400</name>
    <name evidence="2" type="ORF">NE579_15535</name>
</gene>
<sequence length="71" mass="8082">MEVIQAIGWFLSSSWDFFTEITVPGMSFTFAQLLVGLFLANLGLRFLFMMLGIGVHSSDFALFARREDKEK</sequence>
<dbReference type="EMBL" id="JAKNJB010000001">
    <property type="protein sequence ID" value="MCG4525535.1"/>
    <property type="molecule type" value="Genomic_DNA"/>
</dbReference>
<organism evidence="2 4">
    <name type="scientific">Intestinimonas massiliensis</name>
    <name type="common">ex Afouda et al. 2020</name>
    <dbReference type="NCBI Taxonomy" id="1673721"/>
    <lineage>
        <taxon>Bacteria</taxon>
        <taxon>Bacillati</taxon>
        <taxon>Bacillota</taxon>
        <taxon>Clostridia</taxon>
        <taxon>Eubacteriales</taxon>
        <taxon>Intestinimonas</taxon>
    </lineage>
</organism>
<dbReference type="RefSeq" id="WP_238072675.1">
    <property type="nucleotide sequence ID" value="NZ_JAKNJB010000001.1"/>
</dbReference>
<evidence type="ECO:0000313" key="4">
    <source>
        <dbReference type="Proteomes" id="UP001204562"/>
    </source>
</evidence>
<dbReference type="AlphaFoldDB" id="A0AAW5JSA6"/>
<name>A0AAW5JSA6_9FIRM</name>
<dbReference type="EMBL" id="JANFYS010000063">
    <property type="protein sequence ID" value="MCQ4771847.1"/>
    <property type="molecule type" value="Genomic_DNA"/>
</dbReference>
<dbReference type="Proteomes" id="UP001200313">
    <property type="component" value="Unassembled WGS sequence"/>
</dbReference>
<accession>A0AAW5JSA6</accession>
<proteinExistence type="predicted"/>
<evidence type="ECO:0000313" key="3">
    <source>
        <dbReference type="Proteomes" id="UP001200313"/>
    </source>
</evidence>